<feature type="chain" id="PRO_5046200484" evidence="1">
    <location>
        <begin position="20"/>
        <end position="225"/>
    </location>
</feature>
<evidence type="ECO:0000313" key="4">
    <source>
        <dbReference type="Proteomes" id="UP001557465"/>
    </source>
</evidence>
<dbReference type="Proteomes" id="UP001557465">
    <property type="component" value="Unassembled WGS sequence"/>
</dbReference>
<protein>
    <submittedName>
        <fullName evidence="3">Lysozyme inhibitor LprI family protein</fullName>
    </submittedName>
</protein>
<keyword evidence="1" id="KW-0732">Signal</keyword>
<keyword evidence="4" id="KW-1185">Reference proteome</keyword>
<organism evidence="3 4">
    <name type="scientific">Thioclava arctica</name>
    <dbReference type="NCBI Taxonomy" id="3238301"/>
    <lineage>
        <taxon>Bacteria</taxon>
        <taxon>Pseudomonadati</taxon>
        <taxon>Pseudomonadota</taxon>
        <taxon>Alphaproteobacteria</taxon>
        <taxon>Rhodobacterales</taxon>
        <taxon>Paracoccaceae</taxon>
        <taxon>Thioclava</taxon>
    </lineage>
</organism>
<feature type="signal peptide" evidence="1">
    <location>
        <begin position="1"/>
        <end position="19"/>
    </location>
</feature>
<accession>A0ABV3TK22</accession>
<evidence type="ECO:0000256" key="1">
    <source>
        <dbReference type="SAM" id="SignalP"/>
    </source>
</evidence>
<evidence type="ECO:0000313" key="3">
    <source>
        <dbReference type="EMBL" id="MEX1661936.1"/>
    </source>
</evidence>
<proteinExistence type="predicted"/>
<dbReference type="Pfam" id="PF07007">
    <property type="entry name" value="LprI"/>
    <property type="match status" value="1"/>
</dbReference>
<dbReference type="Gene3D" id="1.20.1270.180">
    <property type="match status" value="1"/>
</dbReference>
<dbReference type="PANTHER" id="PTHR37549">
    <property type="entry name" value="LIPOPROTEIN LPRI"/>
    <property type="match status" value="1"/>
</dbReference>
<dbReference type="RefSeq" id="WP_368391855.1">
    <property type="nucleotide sequence ID" value="NZ_JBFRYC010000005.1"/>
</dbReference>
<sequence length="225" mass="23378">MKALVWAIFLLALPSVAPAQSFNCAKASSPAEKAICANPGLGKLDVALSAAYASRLKSLSKADQGALKAEQRAWVQVRKACYGNPDCLRPLMADRIAALKAPMRDAGLKPVGTWCARNGQAGLSLLPAGGGLSLSYISFGANGHSCSIMGPLRARGASWSGKPSGCPVTVTGMNGNVMMEVVTEDPGCQANCGARSAISSQQWIATERQPGPPREITMEGNSPCF</sequence>
<comment type="caution">
    <text evidence="3">The sequence shown here is derived from an EMBL/GenBank/DDBJ whole genome shotgun (WGS) entry which is preliminary data.</text>
</comment>
<dbReference type="PANTHER" id="PTHR37549:SF1">
    <property type="entry name" value="LIPOPROTEIN LPRI"/>
    <property type="match status" value="1"/>
</dbReference>
<feature type="domain" description="Lysozyme inhibitor LprI-like N-terminal" evidence="2">
    <location>
        <begin position="24"/>
        <end position="98"/>
    </location>
</feature>
<dbReference type="InterPro" id="IPR052755">
    <property type="entry name" value="Lysozyme_Inhibitor_LprI"/>
</dbReference>
<gene>
    <name evidence="3" type="ORF">AB4874_09795</name>
</gene>
<name>A0ABV3TK22_9RHOB</name>
<dbReference type="EMBL" id="JBFRYC010000005">
    <property type="protein sequence ID" value="MEX1661936.1"/>
    <property type="molecule type" value="Genomic_DNA"/>
</dbReference>
<dbReference type="InterPro" id="IPR009739">
    <property type="entry name" value="LprI-like_N"/>
</dbReference>
<reference evidence="3 4" key="1">
    <citation type="journal article" date="2011" name="Int. J. Syst. Evol. Microbiol.">
        <title>Zhongshania antarctica gen. nov., sp. nov. and Zhongshania guokunii sp. nov., gammaproteobacteria respectively isolated from coastal attached (fast) ice and surface seawater of the Antarctic.</title>
        <authorList>
            <person name="Li H.J."/>
            <person name="Zhang X.Y."/>
            <person name="Chen C.X."/>
            <person name="Zhang Y.J."/>
            <person name="Gao Z.M."/>
            <person name="Yu Y."/>
            <person name="Chen X.L."/>
            <person name="Chen B."/>
            <person name="Zhang Y.Z."/>
        </authorList>
    </citation>
    <scope>NUCLEOTIDE SEQUENCE [LARGE SCALE GENOMIC DNA]</scope>
    <source>
        <strain evidence="3 4">15-R06ZXC-3</strain>
    </source>
</reference>
<evidence type="ECO:0000259" key="2">
    <source>
        <dbReference type="Pfam" id="PF07007"/>
    </source>
</evidence>